<evidence type="ECO:0000313" key="2">
    <source>
        <dbReference type="EMBL" id="KAG6449838.1"/>
    </source>
</evidence>
<evidence type="ECO:0000313" key="3">
    <source>
        <dbReference type="Proteomes" id="UP000791440"/>
    </source>
</evidence>
<feature type="signal peptide" evidence="1">
    <location>
        <begin position="1"/>
        <end position="16"/>
    </location>
</feature>
<protein>
    <submittedName>
        <fullName evidence="2">Uncharacterized protein</fullName>
    </submittedName>
</protein>
<reference evidence="2" key="2">
    <citation type="submission" date="2020-12" db="EMBL/GenBank/DDBJ databases">
        <authorList>
            <person name="Kanost M."/>
        </authorList>
    </citation>
    <scope>NUCLEOTIDE SEQUENCE</scope>
</reference>
<evidence type="ECO:0000256" key="1">
    <source>
        <dbReference type="SAM" id="SignalP"/>
    </source>
</evidence>
<keyword evidence="3" id="KW-1185">Reference proteome</keyword>
<dbReference type="EMBL" id="JH668379">
    <property type="protein sequence ID" value="KAG6449838.1"/>
    <property type="molecule type" value="Genomic_DNA"/>
</dbReference>
<dbReference type="AlphaFoldDB" id="A0A922CLJ3"/>
<dbReference type="Proteomes" id="UP000791440">
    <property type="component" value="Unassembled WGS sequence"/>
</dbReference>
<keyword evidence="1" id="KW-0732">Signal</keyword>
<reference evidence="2" key="1">
    <citation type="journal article" date="2016" name="Insect Biochem. Mol. Biol.">
        <title>Multifaceted biological insights from a draft genome sequence of the tobacco hornworm moth, Manduca sexta.</title>
        <authorList>
            <person name="Kanost M.R."/>
            <person name="Arrese E.L."/>
            <person name="Cao X."/>
            <person name="Chen Y.R."/>
            <person name="Chellapilla S."/>
            <person name="Goldsmith M.R."/>
            <person name="Grosse-Wilde E."/>
            <person name="Heckel D.G."/>
            <person name="Herndon N."/>
            <person name="Jiang H."/>
            <person name="Papanicolaou A."/>
            <person name="Qu J."/>
            <person name="Soulages J.L."/>
            <person name="Vogel H."/>
            <person name="Walters J."/>
            <person name="Waterhouse R.M."/>
            <person name="Ahn S.J."/>
            <person name="Almeida F.C."/>
            <person name="An C."/>
            <person name="Aqrawi P."/>
            <person name="Bretschneider A."/>
            <person name="Bryant W.B."/>
            <person name="Bucks S."/>
            <person name="Chao H."/>
            <person name="Chevignon G."/>
            <person name="Christen J.M."/>
            <person name="Clarke D.F."/>
            <person name="Dittmer N.T."/>
            <person name="Ferguson L.C.F."/>
            <person name="Garavelou S."/>
            <person name="Gordon K.H.J."/>
            <person name="Gunaratna R.T."/>
            <person name="Han Y."/>
            <person name="Hauser F."/>
            <person name="He Y."/>
            <person name="Heidel-Fischer H."/>
            <person name="Hirsh A."/>
            <person name="Hu Y."/>
            <person name="Jiang H."/>
            <person name="Kalra D."/>
            <person name="Klinner C."/>
            <person name="Konig C."/>
            <person name="Kovar C."/>
            <person name="Kroll A.R."/>
            <person name="Kuwar S.S."/>
            <person name="Lee S.L."/>
            <person name="Lehman R."/>
            <person name="Li K."/>
            <person name="Li Z."/>
            <person name="Liang H."/>
            <person name="Lovelace S."/>
            <person name="Lu Z."/>
            <person name="Mansfield J.H."/>
            <person name="McCulloch K.J."/>
            <person name="Mathew T."/>
            <person name="Morton B."/>
            <person name="Muzny D.M."/>
            <person name="Neunemann D."/>
            <person name="Ongeri F."/>
            <person name="Pauchet Y."/>
            <person name="Pu L.L."/>
            <person name="Pyrousis I."/>
            <person name="Rao X.J."/>
            <person name="Redding A."/>
            <person name="Roesel C."/>
            <person name="Sanchez-Gracia A."/>
            <person name="Schaack S."/>
            <person name="Shukla A."/>
            <person name="Tetreau G."/>
            <person name="Wang Y."/>
            <person name="Xiong G.H."/>
            <person name="Traut W."/>
            <person name="Walsh T.K."/>
            <person name="Worley K.C."/>
            <person name="Wu D."/>
            <person name="Wu W."/>
            <person name="Wu Y.Q."/>
            <person name="Zhang X."/>
            <person name="Zou Z."/>
            <person name="Zucker H."/>
            <person name="Briscoe A.D."/>
            <person name="Burmester T."/>
            <person name="Clem R.J."/>
            <person name="Feyereisen R."/>
            <person name="Grimmelikhuijzen C.J.P."/>
            <person name="Hamodrakas S.J."/>
            <person name="Hansson B.S."/>
            <person name="Huguet E."/>
            <person name="Jermiin L.S."/>
            <person name="Lan Q."/>
            <person name="Lehman H.K."/>
            <person name="Lorenzen M."/>
            <person name="Merzendorfer H."/>
            <person name="Michalopoulos I."/>
            <person name="Morton D.B."/>
            <person name="Muthukrishnan S."/>
            <person name="Oakeshott J.G."/>
            <person name="Palmer W."/>
            <person name="Park Y."/>
            <person name="Passarelli A.L."/>
            <person name="Rozas J."/>
            <person name="Schwartz L.M."/>
            <person name="Smith W."/>
            <person name="Southgate A."/>
            <person name="Vilcinskas A."/>
            <person name="Vogt R."/>
            <person name="Wang P."/>
            <person name="Werren J."/>
            <person name="Yu X.Q."/>
            <person name="Zhou J.J."/>
            <person name="Brown S.J."/>
            <person name="Scherer S.E."/>
            <person name="Richards S."/>
            <person name="Blissard G.W."/>
        </authorList>
    </citation>
    <scope>NUCLEOTIDE SEQUENCE</scope>
</reference>
<accession>A0A922CLJ3</accession>
<proteinExistence type="predicted"/>
<feature type="chain" id="PRO_5038011943" evidence="1">
    <location>
        <begin position="17"/>
        <end position="74"/>
    </location>
</feature>
<name>A0A922CLJ3_MANSE</name>
<gene>
    <name evidence="2" type="ORF">O3G_MSEX006271</name>
</gene>
<sequence length="74" mass="8155">MIRGIFILTLLAVAHASFPYADFADNTKEGLKQLEDQIISMAGNIPNITDSRRHYAVLITHIALVATSLAENCR</sequence>
<comment type="caution">
    <text evidence="2">The sequence shown here is derived from an EMBL/GenBank/DDBJ whole genome shotgun (WGS) entry which is preliminary data.</text>
</comment>
<organism evidence="2 3">
    <name type="scientific">Manduca sexta</name>
    <name type="common">Tobacco hawkmoth</name>
    <name type="synonym">Tobacco hornworm</name>
    <dbReference type="NCBI Taxonomy" id="7130"/>
    <lineage>
        <taxon>Eukaryota</taxon>
        <taxon>Metazoa</taxon>
        <taxon>Ecdysozoa</taxon>
        <taxon>Arthropoda</taxon>
        <taxon>Hexapoda</taxon>
        <taxon>Insecta</taxon>
        <taxon>Pterygota</taxon>
        <taxon>Neoptera</taxon>
        <taxon>Endopterygota</taxon>
        <taxon>Lepidoptera</taxon>
        <taxon>Glossata</taxon>
        <taxon>Ditrysia</taxon>
        <taxon>Bombycoidea</taxon>
        <taxon>Sphingidae</taxon>
        <taxon>Sphinginae</taxon>
        <taxon>Sphingini</taxon>
        <taxon>Manduca</taxon>
    </lineage>
</organism>